<proteinExistence type="predicted"/>
<name>A0A8T2JKT5_9PIPI</name>
<dbReference type="Pfam" id="PF01753">
    <property type="entry name" value="zf-MYND"/>
    <property type="match status" value="1"/>
</dbReference>
<dbReference type="AlphaFoldDB" id="A0A8T2JKT5"/>
<accession>A0A8T2JKT5</accession>
<dbReference type="PANTHER" id="PTHR12298:SF4">
    <property type="entry name" value="PROGRAMMED CELL DEATH PROTEIN 2"/>
    <property type="match status" value="1"/>
</dbReference>
<dbReference type="PROSITE" id="PS50865">
    <property type="entry name" value="ZF_MYND_2"/>
    <property type="match status" value="1"/>
</dbReference>
<evidence type="ECO:0000256" key="3">
    <source>
        <dbReference type="ARBA" id="ARBA00022833"/>
    </source>
</evidence>
<feature type="domain" description="MYND-type" evidence="6">
    <location>
        <begin position="130"/>
        <end position="167"/>
    </location>
</feature>
<dbReference type="Gene3D" id="6.10.140.2220">
    <property type="match status" value="1"/>
</dbReference>
<keyword evidence="1" id="KW-0479">Metal-binding</keyword>
<sequence>MSSGKPVMELGFVEEGEAWRLCSPQFPSKVGGRPAWLGEVGVPGPDALQCGLCGKQLAFLLQVYAPSAGSFHRTVFLFCCRNPCCHKGTETQCLKLPRKNDTYSYNPPPDTGPDGEECITYQLKCGLHLCRVCGCLGPKTCSKCHNVNYCSKEHQLMDWKLEHKKLCSVHFDGTITAVADHGFLFPEYEIVTEAEELVTETGSRDKNESGTEKDKESLPSGIGTSLEGIHLDEQELDAMANHETKEDKVFNNFRKSIALEPEQVLRYCRDGEPLWISQKNIPRKKDIPNCGCGTKRIFEFQVMPQLLNHLKVDSLEDSIDWGILAVFTCAANCSAEKQYVPEFVWKQEVVGDTV</sequence>
<dbReference type="Pfam" id="PF04194">
    <property type="entry name" value="PDCD2_C"/>
    <property type="match status" value="1"/>
</dbReference>
<reference evidence="7" key="1">
    <citation type="thesis" date="2020" institute="ProQuest LLC" country="789 East Eisenhower Parkway, Ann Arbor, MI, USA">
        <title>Comparative Genomics and Chromosome Evolution.</title>
        <authorList>
            <person name="Mudd A.B."/>
        </authorList>
    </citation>
    <scope>NUCLEOTIDE SEQUENCE</scope>
    <source>
        <strain evidence="7">Female2</strain>
        <tissue evidence="7">Blood</tissue>
    </source>
</reference>
<keyword evidence="3" id="KW-0862">Zinc</keyword>
<evidence type="ECO:0000313" key="7">
    <source>
        <dbReference type="EMBL" id="KAG8444348.1"/>
    </source>
</evidence>
<evidence type="ECO:0000256" key="2">
    <source>
        <dbReference type="ARBA" id="ARBA00022771"/>
    </source>
</evidence>
<evidence type="ECO:0000256" key="4">
    <source>
        <dbReference type="PROSITE-ProRule" id="PRU00134"/>
    </source>
</evidence>
<gene>
    <name evidence="7" type="ORF">GDO86_009510</name>
</gene>
<dbReference type="SUPFAM" id="SSF144232">
    <property type="entry name" value="HIT/MYND zinc finger-like"/>
    <property type="match status" value="1"/>
</dbReference>
<dbReference type="GO" id="GO:0005737">
    <property type="term" value="C:cytoplasm"/>
    <property type="evidence" value="ECO:0007669"/>
    <property type="project" value="InterPro"/>
</dbReference>
<keyword evidence="8" id="KW-1185">Reference proteome</keyword>
<feature type="region of interest" description="Disordered" evidence="5">
    <location>
        <begin position="199"/>
        <end position="224"/>
    </location>
</feature>
<evidence type="ECO:0000259" key="6">
    <source>
        <dbReference type="PROSITE" id="PS50865"/>
    </source>
</evidence>
<evidence type="ECO:0000313" key="8">
    <source>
        <dbReference type="Proteomes" id="UP000812440"/>
    </source>
</evidence>
<keyword evidence="2 4" id="KW-0863">Zinc-finger</keyword>
<dbReference type="GO" id="GO:0008270">
    <property type="term" value="F:zinc ion binding"/>
    <property type="evidence" value="ECO:0007669"/>
    <property type="project" value="UniProtKB-KW"/>
</dbReference>
<protein>
    <recommendedName>
        <fullName evidence="6">MYND-type domain-containing protein</fullName>
    </recommendedName>
</protein>
<evidence type="ECO:0000256" key="1">
    <source>
        <dbReference type="ARBA" id="ARBA00022723"/>
    </source>
</evidence>
<dbReference type="InterPro" id="IPR002893">
    <property type="entry name" value="Znf_MYND"/>
</dbReference>
<dbReference type="EMBL" id="JAACNH010000004">
    <property type="protein sequence ID" value="KAG8444348.1"/>
    <property type="molecule type" value="Genomic_DNA"/>
</dbReference>
<dbReference type="InterPro" id="IPR007320">
    <property type="entry name" value="PDCD2_C"/>
</dbReference>
<dbReference type="GO" id="GO:0005634">
    <property type="term" value="C:nucleus"/>
    <property type="evidence" value="ECO:0007669"/>
    <property type="project" value="TreeGrafter"/>
</dbReference>
<dbReference type="Proteomes" id="UP000812440">
    <property type="component" value="Chromosome 5"/>
</dbReference>
<feature type="compositionally biased region" description="Basic and acidic residues" evidence="5">
    <location>
        <begin position="202"/>
        <end position="217"/>
    </location>
</feature>
<dbReference type="PANTHER" id="PTHR12298">
    <property type="entry name" value="PCDC2 PROGRAMMED CELL DEATH PROTEIN 2 -RELATED"/>
    <property type="match status" value="1"/>
</dbReference>
<evidence type="ECO:0000256" key="5">
    <source>
        <dbReference type="SAM" id="MobiDB-lite"/>
    </source>
</evidence>
<dbReference type="OrthoDB" id="443682at2759"/>
<comment type="caution">
    <text evidence="7">The sequence shown here is derived from an EMBL/GenBank/DDBJ whole genome shotgun (WGS) entry which is preliminary data.</text>
</comment>
<organism evidence="7 8">
    <name type="scientific">Hymenochirus boettgeri</name>
    <name type="common">Congo dwarf clawed frog</name>
    <dbReference type="NCBI Taxonomy" id="247094"/>
    <lineage>
        <taxon>Eukaryota</taxon>
        <taxon>Metazoa</taxon>
        <taxon>Chordata</taxon>
        <taxon>Craniata</taxon>
        <taxon>Vertebrata</taxon>
        <taxon>Euteleostomi</taxon>
        <taxon>Amphibia</taxon>
        <taxon>Batrachia</taxon>
        <taxon>Anura</taxon>
        <taxon>Pipoidea</taxon>
        <taxon>Pipidae</taxon>
        <taxon>Pipinae</taxon>
        <taxon>Hymenochirus</taxon>
    </lineage>
</organism>